<reference evidence="8" key="1">
    <citation type="journal article" date="2023" name="G3 (Bethesda)">
        <title>Whole genome assembly and annotation of the endangered Caribbean coral Acropora cervicornis.</title>
        <authorList>
            <person name="Selwyn J.D."/>
            <person name="Vollmer S.V."/>
        </authorList>
    </citation>
    <scope>NUCLEOTIDE SEQUENCE</scope>
    <source>
        <strain evidence="8">K2</strain>
    </source>
</reference>
<keyword evidence="2" id="KW-0813">Transport</keyword>
<dbReference type="PANTHER" id="PTHR13251:SF3">
    <property type="entry name" value="TRAFFICKING PROTEIN PARTICLE COMPLEX SUBUNIT 10"/>
    <property type="match status" value="1"/>
</dbReference>
<dbReference type="GO" id="GO:0006891">
    <property type="term" value="P:intra-Golgi vesicle-mediated transport"/>
    <property type="evidence" value="ECO:0007669"/>
    <property type="project" value="TreeGrafter"/>
</dbReference>
<dbReference type="InterPro" id="IPR045126">
    <property type="entry name" value="TRAPPC10/Trs130"/>
</dbReference>
<reference evidence="8" key="2">
    <citation type="journal article" date="2023" name="Science">
        <title>Genomic signatures of disease resistance in endangered staghorn corals.</title>
        <authorList>
            <person name="Vollmer S.V."/>
            <person name="Selwyn J.D."/>
            <person name="Despard B.A."/>
            <person name="Roesel C.L."/>
        </authorList>
    </citation>
    <scope>NUCLEOTIDE SEQUENCE</scope>
    <source>
        <strain evidence="8">K2</strain>
    </source>
</reference>
<dbReference type="Pfam" id="PF23036">
    <property type="entry name" value="TRAPPC10_1st"/>
    <property type="match status" value="1"/>
</dbReference>
<evidence type="ECO:0000313" key="8">
    <source>
        <dbReference type="EMBL" id="KAK2570969.1"/>
    </source>
</evidence>
<evidence type="ECO:0000259" key="7">
    <source>
        <dbReference type="Pfam" id="PF24967"/>
    </source>
</evidence>
<feature type="region of interest" description="Disordered" evidence="4">
    <location>
        <begin position="636"/>
        <end position="693"/>
    </location>
</feature>
<feature type="domain" description="Trs130 NTS" evidence="7">
    <location>
        <begin position="438"/>
        <end position="534"/>
    </location>
</feature>
<evidence type="ECO:0000256" key="1">
    <source>
        <dbReference type="ARBA" id="ARBA00004555"/>
    </source>
</evidence>
<evidence type="ECO:0000313" key="9">
    <source>
        <dbReference type="Proteomes" id="UP001249851"/>
    </source>
</evidence>
<name>A0AAD9R0Q9_ACRCE</name>
<dbReference type="GO" id="GO:0034498">
    <property type="term" value="P:early endosome to Golgi transport"/>
    <property type="evidence" value="ECO:0007669"/>
    <property type="project" value="TreeGrafter"/>
</dbReference>
<dbReference type="PANTHER" id="PTHR13251">
    <property type="entry name" value="EPILEPSY HOLOPROSENCEPHALY CANDIDATE 1/TMEM1"/>
    <property type="match status" value="1"/>
</dbReference>
<dbReference type="InterPro" id="IPR022233">
    <property type="entry name" value="TRAPPC10/Trs130_C"/>
</dbReference>
<keyword evidence="3" id="KW-0333">Golgi apparatus</keyword>
<accession>A0AAD9R0Q9</accession>
<feature type="domain" description="TRAPPC10/Trs130 N-terminal" evidence="6">
    <location>
        <begin position="4"/>
        <end position="320"/>
    </location>
</feature>
<evidence type="ECO:0000259" key="6">
    <source>
        <dbReference type="Pfam" id="PF23036"/>
    </source>
</evidence>
<sequence length="1131" mass="127901">MDLKPKVTCCGNKDVHNSLNPELERRLPRESTEWRRSYGRPPKTVKLKAHFVRFSQDLLVDVCNLEMYQSASSLHRRPFLHIYWTDCQDPDEFKSTVKDGITDWMRRLKDKNIFDWMIIQVISQDSMRGSKPKIPIPRSSVFDKIKSDFGGKNSERIIQLWEPFKENPSPRTLESWQSLVVKLRHLLLLSLNRHLGKFEDQVRSLREKRTEPNWSFTTYFLLHEELSFVFEMLGLYEEALIQYDEIDALLTQLVINSHFGEPLDCIEVFMRDCKCCDGVSLEKGSQEYLRQQIKTEEANYVDLRNYLFSRQCKLLLKFKKNSPSEIAQRTLEFLHNLKHELAMETVKVSLPKGGASCFVFLTALEVLKACENEDNDTAMAFSLDFALLYQYAREKLDDLGGLCGLMPGSSPTETELQTVCMLQSSIGKMQGEDIESNVPAKRLHNALSSTRAFESLYLELTGMAIATYKNIGRARAANVLGMDLAHFYSYRGELERAEQLLCEAYKVYKHERWTLLATKCLVKLAQCQKQLRHMDQYASACSILACEQHLSSEERSHYTQELLQVMRETMDSEKVIIVRAEPLLRVQDVQIELMKGIGSVGESIIVKLKLLSSLEEEVSCRRISFSIQTNEMKRVGSIRSSKRMRATSPPDVEDGLSSAALSEEDLSDKPEGQTTEGEGFSDDGRETIPCSLVPKRPEIKSSEELSVLSANEDSEECCLQCFNVPLKHGVNEYNLTAQLAEEGLYYLKQLCVEIGRLDYVWPQLSLPGQSKGFAIVDDPPRINWSLPQDLHLLAGLPQEVTLSISVEPGSIANGSVLEITSKKKGLIFEPISSGEAVINSSMDRQDISRTAPYSVRVPAVQDQEEDATDITVAMVTLPAVGPYAKIDFKLIFNASLEKQSAQEEVTEYLVIVDQQDMSFLWKIEGGEGSFSELDCEFRASFSPKQAAAKPSLLSSQQRRIFLYDFRIVNTQTLYTISSKIESVEESCDLFAGSTYKWHITFTRLTSPQNESDPCQLLYDVDTDTNTWAVSGRKSGVVSIPRVSMATSDVVLNVIPQTGGHLAMPAIKLMKYLDKDEQLPEKDLDAPAKLNASGTRESRDVPLLLPFSCGQVYNKSLAVRVCVLPNNNTDQH</sequence>
<dbReference type="Proteomes" id="UP001249851">
    <property type="component" value="Unassembled WGS sequence"/>
</dbReference>
<protein>
    <submittedName>
        <fullName evidence="8">Trafficking protein particle complex subunit 10</fullName>
    </submittedName>
</protein>
<dbReference type="InterPro" id="IPR011990">
    <property type="entry name" value="TPR-like_helical_dom_sf"/>
</dbReference>
<comment type="subcellular location">
    <subcellularLocation>
        <location evidence="1">Golgi apparatus</location>
    </subcellularLocation>
</comment>
<feature type="domain" description="TRAPPC10/Trs130 C-terminal" evidence="5">
    <location>
        <begin position="968"/>
        <end position="1123"/>
    </location>
</feature>
<evidence type="ECO:0000256" key="3">
    <source>
        <dbReference type="ARBA" id="ARBA00023034"/>
    </source>
</evidence>
<dbReference type="AlphaFoldDB" id="A0AAD9R0Q9"/>
<dbReference type="InterPro" id="IPR056913">
    <property type="entry name" value="TRAPPC10/Trs130_N"/>
</dbReference>
<comment type="caution">
    <text evidence="8">The sequence shown here is derived from an EMBL/GenBank/DDBJ whole genome shotgun (WGS) entry which is preliminary data.</text>
</comment>
<dbReference type="GO" id="GO:0005829">
    <property type="term" value="C:cytosol"/>
    <property type="evidence" value="ECO:0007669"/>
    <property type="project" value="GOC"/>
</dbReference>
<dbReference type="Pfam" id="PF12584">
    <property type="entry name" value="TRAPPC10"/>
    <property type="match status" value="1"/>
</dbReference>
<dbReference type="SUPFAM" id="SSF48452">
    <property type="entry name" value="TPR-like"/>
    <property type="match status" value="1"/>
</dbReference>
<dbReference type="GO" id="GO:1990071">
    <property type="term" value="C:TRAPPII protein complex"/>
    <property type="evidence" value="ECO:0007669"/>
    <property type="project" value="InterPro"/>
</dbReference>
<dbReference type="EMBL" id="JARQWQ010000007">
    <property type="protein sequence ID" value="KAK2570969.1"/>
    <property type="molecule type" value="Genomic_DNA"/>
</dbReference>
<evidence type="ECO:0000256" key="4">
    <source>
        <dbReference type="SAM" id="MobiDB-lite"/>
    </source>
</evidence>
<gene>
    <name evidence="8" type="ORF">P5673_004697</name>
</gene>
<organism evidence="8 9">
    <name type="scientific">Acropora cervicornis</name>
    <name type="common">Staghorn coral</name>
    <dbReference type="NCBI Taxonomy" id="6130"/>
    <lineage>
        <taxon>Eukaryota</taxon>
        <taxon>Metazoa</taxon>
        <taxon>Cnidaria</taxon>
        <taxon>Anthozoa</taxon>
        <taxon>Hexacorallia</taxon>
        <taxon>Scleractinia</taxon>
        <taxon>Astrocoeniina</taxon>
        <taxon>Acroporidae</taxon>
        <taxon>Acropora</taxon>
    </lineage>
</organism>
<dbReference type="Pfam" id="PF24967">
    <property type="entry name" value="NTS_TR130"/>
    <property type="match status" value="1"/>
</dbReference>
<proteinExistence type="predicted"/>
<dbReference type="InterPro" id="IPR056916">
    <property type="entry name" value="NTS_TR130"/>
</dbReference>
<keyword evidence="9" id="KW-1185">Reference proteome</keyword>
<evidence type="ECO:0000256" key="2">
    <source>
        <dbReference type="ARBA" id="ARBA00022448"/>
    </source>
</evidence>
<evidence type="ECO:0000259" key="5">
    <source>
        <dbReference type="Pfam" id="PF12584"/>
    </source>
</evidence>